<dbReference type="EMBL" id="JAFNEN010004390">
    <property type="protein sequence ID" value="KAG8171128.1"/>
    <property type="molecule type" value="Genomic_DNA"/>
</dbReference>
<protein>
    <submittedName>
        <fullName evidence="1">Uncharacterized protein</fullName>
    </submittedName>
</protein>
<sequence>LILIYLEEIWVNSLLQLQREQTPYLVEVDVNESPALQLTDEEFKRNTNAKIGKVLYQPKILAEQQQIILLNQEKILGLLLQKESSLPQLESEDMRKMFPLKTVQDLDDLSSLIAEEGENEAIGI</sequence>
<comment type="caution">
    <text evidence="1">The sequence shown here is derived from an EMBL/GenBank/DDBJ whole genome shotgun (WGS) entry which is preliminary data.</text>
</comment>
<reference evidence="1 2" key="1">
    <citation type="journal article" date="2022" name="Nat. Ecol. Evol.">
        <title>A masculinizing supergene underlies an exaggerated male reproductive morph in a spider.</title>
        <authorList>
            <person name="Hendrickx F."/>
            <person name="De Corte Z."/>
            <person name="Sonet G."/>
            <person name="Van Belleghem S.M."/>
            <person name="Kostlbacher S."/>
            <person name="Vangestel C."/>
        </authorList>
    </citation>
    <scope>NUCLEOTIDE SEQUENCE [LARGE SCALE GENOMIC DNA]</scope>
    <source>
        <strain evidence="1">W744_W776</strain>
    </source>
</reference>
<accession>A0AAV6TH30</accession>
<name>A0AAV6TH30_9ARAC</name>
<evidence type="ECO:0000313" key="1">
    <source>
        <dbReference type="EMBL" id="KAG8171128.1"/>
    </source>
</evidence>
<evidence type="ECO:0000313" key="2">
    <source>
        <dbReference type="Proteomes" id="UP000827092"/>
    </source>
</evidence>
<dbReference type="Proteomes" id="UP000827092">
    <property type="component" value="Unassembled WGS sequence"/>
</dbReference>
<feature type="non-terminal residue" evidence="1">
    <location>
        <position position="124"/>
    </location>
</feature>
<organism evidence="1 2">
    <name type="scientific">Oedothorax gibbosus</name>
    <dbReference type="NCBI Taxonomy" id="931172"/>
    <lineage>
        <taxon>Eukaryota</taxon>
        <taxon>Metazoa</taxon>
        <taxon>Ecdysozoa</taxon>
        <taxon>Arthropoda</taxon>
        <taxon>Chelicerata</taxon>
        <taxon>Arachnida</taxon>
        <taxon>Araneae</taxon>
        <taxon>Araneomorphae</taxon>
        <taxon>Entelegynae</taxon>
        <taxon>Araneoidea</taxon>
        <taxon>Linyphiidae</taxon>
        <taxon>Erigoninae</taxon>
        <taxon>Oedothorax</taxon>
    </lineage>
</organism>
<gene>
    <name evidence="1" type="ORF">JTE90_022420</name>
</gene>
<dbReference type="AlphaFoldDB" id="A0AAV6TH30"/>
<keyword evidence="2" id="KW-1185">Reference proteome</keyword>
<proteinExistence type="predicted"/>
<feature type="non-terminal residue" evidence="1">
    <location>
        <position position="1"/>
    </location>
</feature>